<evidence type="ECO:0000259" key="2">
    <source>
        <dbReference type="Pfam" id="PF22725"/>
    </source>
</evidence>
<dbReference type="Gene3D" id="3.30.360.10">
    <property type="entry name" value="Dihydrodipicolinate Reductase, domain 2"/>
    <property type="match status" value="1"/>
</dbReference>
<dbReference type="Gene3D" id="3.40.50.720">
    <property type="entry name" value="NAD(P)-binding Rossmann-like Domain"/>
    <property type="match status" value="1"/>
</dbReference>
<sequence length="372" mass="41222">MDNQNIQMDNQNIQTMQRIRILVVGCGNMGVSHAKAYHGMADFEICGLVSRGASKVALNEELGATYPLFDTYEQALHETKPDAVCIATYPDTHEDFAIKAFEAGCHVFIEKPLATTVAGAQRVIAAAEKAAKKLVVGYILRFHPSWKQFVEIGRTLGTPLVMRMNLNQQSHGHMWRVHQHLMESLSPIVDCGVHYIDVMCQLTDAKPLQVSAIGARLTDAIPADNYNYGHLQIRFEDGSVGWYEAAWGPMVSETAFFVKDIIGPKGAVSIVAAGATQSGKSDTVAAHTQTESLRVHDARLNEQYQFIEKDRWINLADEPDHQTLCDREQQFFLQAIRENINLTKANLDAVNSLRIALACDESVKTGKVVRLG</sequence>
<organism evidence="3 4">
    <name type="scientific">Olivibacter ginsenosidimutans</name>
    <dbReference type="NCBI Taxonomy" id="1176537"/>
    <lineage>
        <taxon>Bacteria</taxon>
        <taxon>Pseudomonadati</taxon>
        <taxon>Bacteroidota</taxon>
        <taxon>Sphingobacteriia</taxon>
        <taxon>Sphingobacteriales</taxon>
        <taxon>Sphingobacteriaceae</taxon>
        <taxon>Olivibacter</taxon>
    </lineage>
</organism>
<feature type="domain" description="GFO/IDH/MocA-like oxidoreductase" evidence="2">
    <location>
        <begin position="155"/>
        <end position="248"/>
    </location>
</feature>
<dbReference type="SUPFAM" id="SSF51735">
    <property type="entry name" value="NAD(P)-binding Rossmann-fold domains"/>
    <property type="match status" value="1"/>
</dbReference>
<dbReference type="PANTHER" id="PTHR43377">
    <property type="entry name" value="BILIVERDIN REDUCTASE A"/>
    <property type="match status" value="1"/>
</dbReference>
<dbReference type="SUPFAM" id="SSF55347">
    <property type="entry name" value="Glyceraldehyde-3-phosphate dehydrogenase-like, C-terminal domain"/>
    <property type="match status" value="1"/>
</dbReference>
<dbReference type="Proteomes" id="UP001501411">
    <property type="component" value="Unassembled WGS sequence"/>
</dbReference>
<dbReference type="InterPro" id="IPR000683">
    <property type="entry name" value="Gfo/Idh/MocA-like_OxRdtase_N"/>
</dbReference>
<feature type="domain" description="Gfo/Idh/MocA-like oxidoreductase N-terminal" evidence="1">
    <location>
        <begin position="19"/>
        <end position="138"/>
    </location>
</feature>
<dbReference type="Pfam" id="PF22725">
    <property type="entry name" value="GFO_IDH_MocA_C3"/>
    <property type="match status" value="1"/>
</dbReference>
<evidence type="ECO:0000313" key="4">
    <source>
        <dbReference type="Proteomes" id="UP001501411"/>
    </source>
</evidence>
<dbReference type="InterPro" id="IPR055170">
    <property type="entry name" value="GFO_IDH_MocA-like_dom"/>
</dbReference>
<keyword evidence="4" id="KW-1185">Reference proteome</keyword>
<dbReference type="PANTHER" id="PTHR43377:SF1">
    <property type="entry name" value="BILIVERDIN REDUCTASE A"/>
    <property type="match status" value="1"/>
</dbReference>
<gene>
    <name evidence="3" type="ORF">GCM10023231_03560</name>
</gene>
<proteinExistence type="predicted"/>
<protein>
    <submittedName>
        <fullName evidence="3">Gfo/Idh/MocA family oxidoreductase</fullName>
    </submittedName>
</protein>
<dbReference type="RefSeq" id="WP_345229973.1">
    <property type="nucleotide sequence ID" value="NZ_BAABIQ010000003.1"/>
</dbReference>
<accession>A0ABP9AGT5</accession>
<evidence type="ECO:0000313" key="3">
    <source>
        <dbReference type="EMBL" id="GAA4779988.1"/>
    </source>
</evidence>
<comment type="caution">
    <text evidence="3">The sequence shown here is derived from an EMBL/GenBank/DDBJ whole genome shotgun (WGS) entry which is preliminary data.</text>
</comment>
<evidence type="ECO:0000259" key="1">
    <source>
        <dbReference type="Pfam" id="PF01408"/>
    </source>
</evidence>
<dbReference type="Pfam" id="PF01408">
    <property type="entry name" value="GFO_IDH_MocA"/>
    <property type="match status" value="1"/>
</dbReference>
<name>A0ABP9AGT5_9SPHI</name>
<reference evidence="4" key="1">
    <citation type="journal article" date="2019" name="Int. J. Syst. Evol. Microbiol.">
        <title>The Global Catalogue of Microorganisms (GCM) 10K type strain sequencing project: providing services to taxonomists for standard genome sequencing and annotation.</title>
        <authorList>
            <consortium name="The Broad Institute Genomics Platform"/>
            <consortium name="The Broad Institute Genome Sequencing Center for Infectious Disease"/>
            <person name="Wu L."/>
            <person name="Ma J."/>
        </authorList>
    </citation>
    <scope>NUCLEOTIDE SEQUENCE [LARGE SCALE GENOMIC DNA]</scope>
    <source>
        <strain evidence="4">JCM 18200</strain>
    </source>
</reference>
<dbReference type="InterPro" id="IPR036291">
    <property type="entry name" value="NAD(P)-bd_dom_sf"/>
</dbReference>
<dbReference type="InterPro" id="IPR051450">
    <property type="entry name" value="Gfo/Idh/MocA_Oxidoreductases"/>
</dbReference>
<dbReference type="EMBL" id="BAABIQ010000003">
    <property type="protein sequence ID" value="GAA4779988.1"/>
    <property type="molecule type" value="Genomic_DNA"/>
</dbReference>